<feature type="domain" description="C2" evidence="10">
    <location>
        <begin position="192"/>
        <end position="316"/>
    </location>
</feature>
<evidence type="ECO:0000313" key="12">
    <source>
        <dbReference type="Proteomes" id="UP000286415"/>
    </source>
</evidence>
<evidence type="ECO:0000313" key="11">
    <source>
        <dbReference type="EMBL" id="KAG5452825.1"/>
    </source>
</evidence>
<organism evidence="11 12">
    <name type="scientific">Clonorchis sinensis</name>
    <name type="common">Chinese liver fluke</name>
    <dbReference type="NCBI Taxonomy" id="79923"/>
    <lineage>
        <taxon>Eukaryota</taxon>
        <taxon>Metazoa</taxon>
        <taxon>Spiralia</taxon>
        <taxon>Lophotrochozoa</taxon>
        <taxon>Platyhelminthes</taxon>
        <taxon>Trematoda</taxon>
        <taxon>Digenea</taxon>
        <taxon>Opisthorchiida</taxon>
        <taxon>Opisthorchiata</taxon>
        <taxon>Opisthorchiidae</taxon>
        <taxon>Clonorchis</taxon>
    </lineage>
</organism>
<feature type="domain" description="C2" evidence="10">
    <location>
        <begin position="888"/>
        <end position="1015"/>
    </location>
</feature>
<keyword evidence="5" id="KW-0106">Calcium</keyword>
<accession>A0A8T1MVC1</accession>
<keyword evidence="7 9" id="KW-0472">Membrane</keyword>
<dbReference type="Gene3D" id="2.60.40.150">
    <property type="entry name" value="C2 domain"/>
    <property type="match status" value="6"/>
</dbReference>
<name>A0A8T1MVC1_CLOSI</name>
<feature type="domain" description="C2" evidence="10">
    <location>
        <begin position="1825"/>
        <end position="1974"/>
    </location>
</feature>
<dbReference type="OrthoDB" id="10059618at2759"/>
<dbReference type="Pfam" id="PF16165">
    <property type="entry name" value="Ferlin_C"/>
    <property type="match status" value="1"/>
</dbReference>
<dbReference type="InterPro" id="IPR037722">
    <property type="entry name" value="C2C_Ferlin"/>
</dbReference>
<keyword evidence="3" id="KW-0479">Metal-binding</keyword>
<dbReference type="GO" id="GO:0046872">
    <property type="term" value="F:metal ion binding"/>
    <property type="evidence" value="ECO:0007669"/>
    <property type="project" value="UniProtKB-KW"/>
</dbReference>
<evidence type="ECO:0000256" key="7">
    <source>
        <dbReference type="ARBA" id="ARBA00023136"/>
    </source>
</evidence>
<evidence type="ECO:0000256" key="4">
    <source>
        <dbReference type="ARBA" id="ARBA00022737"/>
    </source>
</evidence>
<feature type="compositionally biased region" description="Basic and acidic residues" evidence="8">
    <location>
        <begin position="1288"/>
        <end position="1299"/>
    </location>
</feature>
<dbReference type="InterPro" id="IPR012561">
    <property type="entry name" value="Ferlin_B-domain"/>
</dbReference>
<dbReference type="CDD" id="cd08374">
    <property type="entry name" value="C2F_Ferlin"/>
    <property type="match status" value="1"/>
</dbReference>
<feature type="domain" description="C2" evidence="10">
    <location>
        <begin position="1586"/>
        <end position="1704"/>
    </location>
</feature>
<dbReference type="InterPro" id="IPR037725">
    <property type="entry name" value="C2F_Ferlin"/>
</dbReference>
<evidence type="ECO:0000256" key="2">
    <source>
        <dbReference type="ARBA" id="ARBA00022692"/>
    </source>
</evidence>
<dbReference type="SMART" id="SM01201">
    <property type="entry name" value="FerB"/>
    <property type="match status" value="1"/>
</dbReference>
<reference evidence="11 12" key="1">
    <citation type="journal article" date="2018" name="Biotechnol. Adv.">
        <title>Improved genomic resources and new bioinformatic workflow for the carcinogenic parasite Clonorchis sinensis: Biotechnological implications.</title>
        <authorList>
            <person name="Wang D."/>
            <person name="Korhonen P.K."/>
            <person name="Gasser R.B."/>
            <person name="Young N.D."/>
        </authorList>
    </citation>
    <scope>NUCLEOTIDE SEQUENCE [LARGE SCALE GENOMIC DNA]</scope>
    <source>
        <strain evidence="11">Cs-k2</strain>
    </source>
</reference>
<evidence type="ECO:0000256" key="5">
    <source>
        <dbReference type="ARBA" id="ARBA00022837"/>
    </source>
</evidence>
<dbReference type="SMART" id="SM00239">
    <property type="entry name" value="C2"/>
    <property type="match status" value="6"/>
</dbReference>
<dbReference type="Pfam" id="PF00168">
    <property type="entry name" value="C2"/>
    <property type="match status" value="6"/>
</dbReference>
<evidence type="ECO:0000259" key="10">
    <source>
        <dbReference type="PROSITE" id="PS50004"/>
    </source>
</evidence>
<feature type="region of interest" description="Disordered" evidence="8">
    <location>
        <begin position="1286"/>
        <end position="1357"/>
    </location>
</feature>
<dbReference type="SUPFAM" id="SSF49562">
    <property type="entry name" value="C2 domain (Calcium/lipid-binding domain, CaLB)"/>
    <property type="match status" value="6"/>
</dbReference>
<proteinExistence type="predicted"/>
<evidence type="ECO:0000256" key="8">
    <source>
        <dbReference type="SAM" id="MobiDB-lite"/>
    </source>
</evidence>
<feature type="domain" description="C2" evidence="10">
    <location>
        <begin position="1"/>
        <end position="97"/>
    </location>
</feature>
<dbReference type="PANTHER" id="PTHR12546">
    <property type="entry name" value="FER-1-LIKE"/>
    <property type="match status" value="1"/>
</dbReference>
<keyword evidence="12" id="KW-1185">Reference proteome</keyword>
<comment type="subcellular location">
    <subcellularLocation>
        <location evidence="1">Membrane</location>
        <topology evidence="1">Single-pass membrane protein</topology>
    </subcellularLocation>
</comment>
<dbReference type="Proteomes" id="UP000286415">
    <property type="component" value="Unassembled WGS sequence"/>
</dbReference>
<dbReference type="Pfam" id="PF08151">
    <property type="entry name" value="FerI"/>
    <property type="match status" value="1"/>
</dbReference>
<feature type="transmembrane region" description="Helical" evidence="9">
    <location>
        <begin position="2071"/>
        <end position="2091"/>
    </location>
</feature>
<dbReference type="InterPro" id="IPR000008">
    <property type="entry name" value="C2_dom"/>
</dbReference>
<evidence type="ECO:0000256" key="1">
    <source>
        <dbReference type="ARBA" id="ARBA00004167"/>
    </source>
</evidence>
<reference evidence="11 12" key="2">
    <citation type="journal article" date="2021" name="Genomics">
        <title>High-quality reference genome for Clonorchis sinensis.</title>
        <authorList>
            <person name="Young N.D."/>
            <person name="Stroehlein A.J."/>
            <person name="Kinkar L."/>
            <person name="Wang T."/>
            <person name="Sohn W.M."/>
            <person name="Chang B.C.H."/>
            <person name="Kaur P."/>
            <person name="Weisz D."/>
            <person name="Dudchenko O."/>
            <person name="Aiden E.L."/>
            <person name="Korhonen P.K."/>
            <person name="Gasser R.B."/>
        </authorList>
    </citation>
    <scope>NUCLEOTIDE SEQUENCE [LARGE SCALE GENOMIC DNA]</scope>
    <source>
        <strain evidence="11">Cs-k2</strain>
    </source>
</reference>
<dbReference type="SMART" id="SM01202">
    <property type="entry name" value="FerI"/>
    <property type="match status" value="1"/>
</dbReference>
<dbReference type="InterPro" id="IPR012968">
    <property type="entry name" value="FerIin_dom"/>
</dbReference>
<dbReference type="EMBL" id="NIRI02000013">
    <property type="protein sequence ID" value="KAG5452825.1"/>
    <property type="molecule type" value="Genomic_DNA"/>
</dbReference>
<evidence type="ECO:0000256" key="9">
    <source>
        <dbReference type="SAM" id="Phobius"/>
    </source>
</evidence>
<comment type="caution">
    <text evidence="11">The sequence shown here is derived from an EMBL/GenBank/DDBJ whole genome shotgun (WGS) entry which is preliminary data.</text>
</comment>
<keyword evidence="2 9" id="KW-0812">Transmembrane</keyword>
<keyword evidence="4" id="KW-0677">Repeat</keyword>
<dbReference type="PANTHER" id="PTHR12546:SF60">
    <property type="entry name" value="MISFIRE, ISOFORM F"/>
    <property type="match status" value="1"/>
</dbReference>
<dbReference type="CDD" id="cd04018">
    <property type="entry name" value="C2C_Ferlin"/>
    <property type="match status" value="1"/>
</dbReference>
<dbReference type="GO" id="GO:0007009">
    <property type="term" value="P:plasma membrane organization"/>
    <property type="evidence" value="ECO:0007669"/>
    <property type="project" value="TreeGrafter"/>
</dbReference>
<gene>
    <name evidence="11" type="ORF">CSKR_109008</name>
</gene>
<dbReference type="Pfam" id="PF22901">
    <property type="entry name" value="dsrm_Ferlin"/>
    <property type="match status" value="1"/>
</dbReference>
<dbReference type="Pfam" id="PF08150">
    <property type="entry name" value="FerB"/>
    <property type="match status" value="1"/>
</dbReference>
<dbReference type="PROSITE" id="PS50004">
    <property type="entry name" value="C2"/>
    <property type="match status" value="6"/>
</dbReference>
<dbReference type="InterPro" id="IPR032362">
    <property type="entry name" value="Ferlin_C"/>
</dbReference>
<feature type="region of interest" description="Disordered" evidence="8">
    <location>
        <begin position="2029"/>
        <end position="2048"/>
    </location>
</feature>
<dbReference type="CDD" id="cd04017">
    <property type="entry name" value="C2D_Ferlin"/>
    <property type="match status" value="1"/>
</dbReference>
<keyword evidence="6 9" id="KW-1133">Transmembrane helix</keyword>
<evidence type="ECO:0000256" key="6">
    <source>
        <dbReference type="ARBA" id="ARBA00022989"/>
    </source>
</evidence>
<feature type="compositionally biased region" description="Basic and acidic residues" evidence="8">
    <location>
        <begin position="1337"/>
        <end position="1354"/>
    </location>
</feature>
<dbReference type="InterPro" id="IPR037724">
    <property type="entry name" value="C2E_Ferlin"/>
</dbReference>
<dbReference type="InterPro" id="IPR037721">
    <property type="entry name" value="Ferlin"/>
</dbReference>
<evidence type="ECO:0000256" key="3">
    <source>
        <dbReference type="ARBA" id="ARBA00022723"/>
    </source>
</evidence>
<dbReference type="CDD" id="cd04037">
    <property type="entry name" value="C2E_Ferlin"/>
    <property type="match status" value="1"/>
</dbReference>
<feature type="domain" description="C2" evidence="10">
    <location>
        <begin position="360"/>
        <end position="499"/>
    </location>
</feature>
<dbReference type="InterPro" id="IPR037723">
    <property type="entry name" value="C2D_Ferlin"/>
</dbReference>
<dbReference type="InterPro" id="IPR055072">
    <property type="entry name" value="Ferlin_DSRM"/>
</dbReference>
<sequence>MSLTVRIKYIDGLVGKGERVVKGNFRGSVQKTKKVLGRDSVYFDHQITWPVSRPLDDRDRLVLSVYTVRRVPPWSLLGTVTVNLYSLNREPRLQLRENLVDENNRATSMIIAFEIAHQSPDGRISGIDRQELSFPVTPLDYGLQAYPGDERSDPQIEAGESAIDFEDEYTALERMQGDGDGEDLSDAFSGPEARDPRITDRIGETIFKAQPYQLVVNVIEARRLFGTNINPVVTVTVGKEVQKTPAKFATNHPFYDSYFSFDLQRARQQLLTETIKIQVFNIRQHPMLRLLPGKVIGEFVTDVRTVYDYKQHTIFNKWAVIVDPKDPWAGPKGYVKVDMSVVEQGQQMVRNKREIDQDENIEANLILPRYLRGQKQDTMVSLAIQVYQAEDLPPMHTDISNKMRQAFVGEGAANVDPLVEVCYAGFKCQTKTKRYDASPIWNQELIFNNYFPPLTHTIRVNVKNAGIKSEIIATHLIDLTTIMDLRTGGYLPSFGPAWINLYGTPRIYTYAQMLRPEDELNLGLGEGVAYRGRLLMAITAKKDDTIERVGTAIEVATPVSETVAGKKNIYFLFASIFDATVIDQKLGSKNKPISFEISMGLFGNQLDGKRGGVDELPIEFAKSVEGRERVDWRKSTSEPMVPRTDDKEYYFLDFGPRKPCIYMISYFEDHRCRMCIPNILERLYEYLNYGLERFRFFTLRRQPHKARQWFRTLMRRLSKRITTVIQDVEGCRGTAMRTKLDIYHARRIRRDLKRIAVQAWNLSTVQKHEIGEKVREVNAMLKRIQKLMQHPLDALPDIFISMIQDGRRVGFARVPARDIYYSVVESEKGKWNGQLATLFIRKQGREGVGEKGWKIQCQLSVYLWLGLLKDFTAYKLGIPGGVDPMCFSRTKPPDELIYLQRSRFELRCYIFIARNLIASDESGLSDPLARVLIKEYVLQTQPLYQTMSPMWDVLLYKQLLFYHDPKSLKENLQQLVVEVFDVDPGNELEFLGRCFCGINVWIEGDKYKPPGLQWWPLYRGQTAAGELLAAFDLIQLDTRVPFEGIPTFAEIAAYTKDFDQRVILKSIPGMILDDEDDLNRESSDEDYESDVDEEDELLDADSVVLAQHKPPKQKDRRRTVKLGLAPPQLAIRRREEDYRIPDSIRPPLQRFRFEVLFWSMFGMVRQQLLPVRRPKVTIEIGGTKIESEIMHDLHKRRLFQNHFKVADVYLPVDERYWPPVVMNCHDNRTFGTKVIVGTYTFSNVRDYLDVSSLGLPEDDEDSMYDEGPNLAPRLNIRLDSLFDQEDAMSERDQSKKRSDASASRRSQITVEDSEESEPTEVNLDDINPNFVAPKLEGSMEKRSISGSGEQREPPDYMDITAGGPEAVVQMGPTPEQLASADFWTRYFATINAADTYKEEERHDELTDSDASSLSDKLDQIKVAEEPAEEVPMEILDPNATAQQKRKWWKKKKKQKRILTGREKRQLEIEKRRRKRVQKKKLRQKVAEKFTGDSKKMYYKEHHDDLILNEGTQGEDLSWVEKIMIYPTGLEEIEDFKGFVDPFRNFPLYKGKQTEEEASPETRLAGFLKGNLLIYAVNDDAEMPTQQTELKLFKTLPLKARVKLTVRVYVVRAIGLHPADRNGLADPYLILSLGKVVIDEKDDYKPKTLNPYFGKYYEFTAMLPVDSMLTIQVMDYDRVGSNDLIGETRIDIENRYHSPHRATCGLMNVYNTHGYVKWKDSLLPTEILERQCQKRGIEQPVYNLLENKVTVGGQDLHAITEITNESGGTVKSVEPLALEVLKRFSTLPSGIELVPEHVETRALVHPERPGMSQGRLQLWVDIFDRSLGVPPPAIDISPRQPIQYELRVIIWNTADVILNDTSLFSSEMSSDIYVRGWVKGVGVDDQKTDIHYRSLSGEGNFNWRFIFPFDYIKAEDRIEFKDKGPFDVEPITIKSNCELTLQIWDADVFSSDNFLGGITMQLSSIPRCAKTPKSCGLHQLAPDCPRFSLFKNPQVRGWWPCADEVFEKLEVQGKVECEMNLLTAVDAENSPAGRAREEPNALPKPNRPDSSFQRILGPLNTLRYFCKYKLKWILIKILIIFLFLLIIALFIYTFPGAIVYRIVGSSPPAR</sequence>
<protein>
    <submittedName>
        <fullName evidence="11">Otoferlin, variant 2</fullName>
    </submittedName>
</protein>
<dbReference type="InterPro" id="IPR035892">
    <property type="entry name" value="C2_domain_sf"/>
</dbReference>
<dbReference type="GO" id="GO:0016020">
    <property type="term" value="C:membrane"/>
    <property type="evidence" value="ECO:0007669"/>
    <property type="project" value="UniProtKB-SubCell"/>
</dbReference>